<dbReference type="PROSITE" id="PS00018">
    <property type="entry name" value="EF_HAND_1"/>
    <property type="match status" value="4"/>
</dbReference>
<proteinExistence type="predicted"/>
<dbReference type="InterPro" id="IPR018247">
    <property type="entry name" value="EF_Hand_1_Ca_BS"/>
</dbReference>
<dbReference type="AlphaFoldDB" id="A0A8H6M265"/>
<dbReference type="SMART" id="SM00054">
    <property type="entry name" value="EFh"/>
    <property type="match status" value="4"/>
</dbReference>
<dbReference type="InterPro" id="IPR011992">
    <property type="entry name" value="EF-hand-dom_pair"/>
</dbReference>
<sequence>MAAKLTQDQITAFRESFSLFDKDGDGTITASEIGTVMRSLGHNPSERELHDMINEIDKDRNGTIDFDEFLEMMTRNSAQNKTSSKGEAVDEEEEELLQAFKVFDKDGNGTISEVELRDVMKSLGELLSEREIKQMIEEADGDGDGEIDFHEFKKMMGL</sequence>
<feature type="domain" description="EF-hand" evidence="4">
    <location>
        <begin position="91"/>
        <end position="126"/>
    </location>
</feature>
<dbReference type="FunFam" id="1.10.238.10:FF:000181">
    <property type="entry name" value="CALML5 isoform 1"/>
    <property type="match status" value="1"/>
</dbReference>
<dbReference type="PANTHER" id="PTHR23048:SF0">
    <property type="entry name" value="CALMODULIN LIKE 3"/>
    <property type="match status" value="1"/>
</dbReference>
<dbReference type="SUPFAM" id="SSF47473">
    <property type="entry name" value="EF-hand"/>
    <property type="match status" value="1"/>
</dbReference>
<keyword evidence="3" id="KW-0106">Calcium</keyword>
<evidence type="ECO:0000313" key="5">
    <source>
        <dbReference type="EMBL" id="KAF6752763.1"/>
    </source>
</evidence>
<evidence type="ECO:0000256" key="2">
    <source>
        <dbReference type="ARBA" id="ARBA00022737"/>
    </source>
</evidence>
<evidence type="ECO:0000256" key="3">
    <source>
        <dbReference type="ARBA" id="ARBA00022837"/>
    </source>
</evidence>
<comment type="caution">
    <text evidence="5">The sequence shown here is derived from an EMBL/GenBank/DDBJ whole genome shotgun (WGS) entry which is preliminary data.</text>
</comment>
<keyword evidence="1" id="KW-0479">Metal-binding</keyword>
<evidence type="ECO:0000259" key="4">
    <source>
        <dbReference type="PROSITE" id="PS50222"/>
    </source>
</evidence>
<dbReference type="Gene3D" id="1.10.238.10">
    <property type="entry name" value="EF-hand"/>
    <property type="match status" value="3"/>
</dbReference>
<feature type="domain" description="EF-hand" evidence="4">
    <location>
        <begin position="127"/>
        <end position="158"/>
    </location>
</feature>
<evidence type="ECO:0000256" key="1">
    <source>
        <dbReference type="ARBA" id="ARBA00022723"/>
    </source>
</evidence>
<evidence type="ECO:0000313" key="6">
    <source>
        <dbReference type="Proteomes" id="UP000521943"/>
    </source>
</evidence>
<dbReference type="PANTHER" id="PTHR23048">
    <property type="entry name" value="MYOSIN LIGHT CHAIN 1, 3"/>
    <property type="match status" value="1"/>
</dbReference>
<keyword evidence="6" id="KW-1185">Reference proteome</keyword>
<reference evidence="5 6" key="1">
    <citation type="submission" date="2020-07" db="EMBL/GenBank/DDBJ databases">
        <title>Comparative genomics of pyrophilous fungi reveals a link between fire events and developmental genes.</title>
        <authorList>
            <consortium name="DOE Joint Genome Institute"/>
            <person name="Steindorff A.S."/>
            <person name="Carver A."/>
            <person name="Calhoun S."/>
            <person name="Stillman K."/>
            <person name="Liu H."/>
            <person name="Lipzen A."/>
            <person name="Pangilinan J."/>
            <person name="Labutti K."/>
            <person name="Bruns T.D."/>
            <person name="Grigoriev I.V."/>
        </authorList>
    </citation>
    <scope>NUCLEOTIDE SEQUENCE [LARGE SCALE GENOMIC DNA]</scope>
    <source>
        <strain evidence="5 6">CBS 144469</strain>
    </source>
</reference>
<keyword evidence="2" id="KW-0677">Repeat</keyword>
<dbReference type="GO" id="GO:0005509">
    <property type="term" value="F:calcium ion binding"/>
    <property type="evidence" value="ECO:0007669"/>
    <property type="project" value="InterPro"/>
</dbReference>
<dbReference type="CDD" id="cd00051">
    <property type="entry name" value="EFh"/>
    <property type="match status" value="2"/>
</dbReference>
<dbReference type="InterPro" id="IPR050230">
    <property type="entry name" value="CALM/Myosin/TropC-like"/>
</dbReference>
<organism evidence="5 6">
    <name type="scientific">Ephemerocybe angulata</name>
    <dbReference type="NCBI Taxonomy" id="980116"/>
    <lineage>
        <taxon>Eukaryota</taxon>
        <taxon>Fungi</taxon>
        <taxon>Dikarya</taxon>
        <taxon>Basidiomycota</taxon>
        <taxon>Agaricomycotina</taxon>
        <taxon>Agaricomycetes</taxon>
        <taxon>Agaricomycetidae</taxon>
        <taxon>Agaricales</taxon>
        <taxon>Agaricineae</taxon>
        <taxon>Psathyrellaceae</taxon>
        <taxon>Ephemerocybe</taxon>
    </lineage>
</organism>
<dbReference type="PROSITE" id="PS50222">
    <property type="entry name" value="EF_HAND_2"/>
    <property type="match status" value="4"/>
</dbReference>
<dbReference type="EMBL" id="JACGCI010000042">
    <property type="protein sequence ID" value="KAF6752763.1"/>
    <property type="molecule type" value="Genomic_DNA"/>
</dbReference>
<accession>A0A8H6M265</accession>
<dbReference type="GO" id="GO:0016460">
    <property type="term" value="C:myosin II complex"/>
    <property type="evidence" value="ECO:0007669"/>
    <property type="project" value="TreeGrafter"/>
</dbReference>
<gene>
    <name evidence="5" type="ORF">DFP72DRAFT_903550</name>
</gene>
<feature type="domain" description="EF-hand" evidence="4">
    <location>
        <begin position="44"/>
        <end position="79"/>
    </location>
</feature>
<dbReference type="FunFam" id="1.10.238.10:FF:000251">
    <property type="entry name" value="Calmodulin-related protein 97A"/>
    <property type="match status" value="1"/>
</dbReference>
<dbReference type="Proteomes" id="UP000521943">
    <property type="component" value="Unassembled WGS sequence"/>
</dbReference>
<feature type="domain" description="EF-hand" evidence="4">
    <location>
        <begin position="8"/>
        <end position="43"/>
    </location>
</feature>
<name>A0A8H6M265_9AGAR</name>
<protein>
    <recommendedName>
        <fullName evidence="4">EF-hand domain-containing protein</fullName>
    </recommendedName>
</protein>
<dbReference type="Pfam" id="PF13499">
    <property type="entry name" value="EF-hand_7"/>
    <property type="match status" value="2"/>
</dbReference>
<dbReference type="OrthoDB" id="2532734at2759"/>
<dbReference type="InterPro" id="IPR002048">
    <property type="entry name" value="EF_hand_dom"/>
</dbReference>